<feature type="transmembrane region" description="Helical" evidence="1">
    <location>
        <begin position="51"/>
        <end position="70"/>
    </location>
</feature>
<dbReference type="Proteomes" id="UP001597425">
    <property type="component" value="Unassembled WGS sequence"/>
</dbReference>
<dbReference type="RefSeq" id="WP_265723353.1">
    <property type="nucleotide sequence ID" value="NZ_JAPIVK010000047.1"/>
</dbReference>
<protein>
    <submittedName>
        <fullName evidence="2">DoxX-like family protein</fullName>
    </submittedName>
</protein>
<comment type="caution">
    <text evidence="2">The sequence shown here is derived from an EMBL/GenBank/DDBJ whole genome shotgun (WGS) entry which is preliminary data.</text>
</comment>
<reference evidence="3" key="1">
    <citation type="journal article" date="2019" name="Int. J. Syst. Evol. Microbiol.">
        <title>The Global Catalogue of Microorganisms (GCM) 10K type strain sequencing project: providing services to taxonomists for standard genome sequencing and annotation.</title>
        <authorList>
            <consortium name="The Broad Institute Genomics Platform"/>
            <consortium name="The Broad Institute Genome Sequencing Center for Infectious Disease"/>
            <person name="Wu L."/>
            <person name="Ma J."/>
        </authorList>
    </citation>
    <scope>NUCLEOTIDE SEQUENCE [LARGE SCALE GENOMIC DNA]</scope>
    <source>
        <strain evidence="3">KCTC 12848</strain>
    </source>
</reference>
<feature type="transmembrane region" description="Helical" evidence="1">
    <location>
        <begin position="9"/>
        <end position="31"/>
    </location>
</feature>
<dbReference type="Pfam" id="PF13781">
    <property type="entry name" value="DoxX_3"/>
    <property type="match status" value="1"/>
</dbReference>
<keyword evidence="1" id="KW-1133">Transmembrane helix</keyword>
<organism evidence="2 3">
    <name type="scientific">Microbulbifer halophilus</name>
    <dbReference type="NCBI Taxonomy" id="453963"/>
    <lineage>
        <taxon>Bacteria</taxon>
        <taxon>Pseudomonadati</taxon>
        <taxon>Pseudomonadota</taxon>
        <taxon>Gammaproteobacteria</taxon>
        <taxon>Cellvibrionales</taxon>
        <taxon>Microbulbiferaceae</taxon>
        <taxon>Microbulbifer</taxon>
    </lineage>
</organism>
<sequence length="130" mass="14303">MSSTFLSYAVCRGTIAFIWFYHGLVPKLLYLHEDELAMSMATGLSRAVAEQLAIIGGALEIGMSVVLLLFWRQRWPLLLTAVVMFGLLAFVAMFQPVLLGAAFNPVTTNIAVMALSVVGLHFQRLVARET</sequence>
<keyword evidence="3" id="KW-1185">Reference proteome</keyword>
<keyword evidence="1" id="KW-0812">Transmembrane</keyword>
<evidence type="ECO:0000256" key="1">
    <source>
        <dbReference type="SAM" id="Phobius"/>
    </source>
</evidence>
<gene>
    <name evidence="2" type="ORF">ACFSKX_17290</name>
</gene>
<dbReference type="InterPro" id="IPR025695">
    <property type="entry name" value="DoxX-like"/>
</dbReference>
<evidence type="ECO:0000313" key="2">
    <source>
        <dbReference type="EMBL" id="MFD2312178.1"/>
    </source>
</evidence>
<evidence type="ECO:0000313" key="3">
    <source>
        <dbReference type="Proteomes" id="UP001597425"/>
    </source>
</evidence>
<keyword evidence="1" id="KW-0472">Membrane</keyword>
<proteinExistence type="predicted"/>
<accession>A0ABW5EGD6</accession>
<name>A0ABW5EGD6_9GAMM</name>
<dbReference type="EMBL" id="JBHUJD010000031">
    <property type="protein sequence ID" value="MFD2312178.1"/>
    <property type="molecule type" value="Genomic_DNA"/>
</dbReference>
<feature type="transmembrane region" description="Helical" evidence="1">
    <location>
        <begin position="77"/>
        <end position="98"/>
    </location>
</feature>